<evidence type="ECO:0000256" key="6">
    <source>
        <dbReference type="RuleBase" id="RU000553"/>
    </source>
</evidence>
<organism evidence="9 10">
    <name type="scientific">Microbacterium phycohabitans</name>
    <dbReference type="NCBI Taxonomy" id="3075993"/>
    <lineage>
        <taxon>Bacteria</taxon>
        <taxon>Bacillati</taxon>
        <taxon>Actinomycetota</taxon>
        <taxon>Actinomycetes</taxon>
        <taxon>Micrococcales</taxon>
        <taxon>Microbacteriaceae</taxon>
        <taxon>Microbacterium</taxon>
    </lineage>
</organism>
<evidence type="ECO:0000256" key="3">
    <source>
        <dbReference type="ARBA" id="ARBA00015991"/>
    </source>
</evidence>
<dbReference type="SUPFAM" id="SSF54975">
    <property type="entry name" value="Acylphosphatase/BLUF domain-like"/>
    <property type="match status" value="1"/>
</dbReference>
<keyword evidence="10" id="KW-1185">Reference proteome</keyword>
<comment type="catalytic activity">
    <reaction evidence="4 5 6">
        <text>an acyl phosphate + H2O = a carboxylate + phosphate + H(+)</text>
        <dbReference type="Rhea" id="RHEA:14965"/>
        <dbReference type="ChEBI" id="CHEBI:15377"/>
        <dbReference type="ChEBI" id="CHEBI:15378"/>
        <dbReference type="ChEBI" id="CHEBI:29067"/>
        <dbReference type="ChEBI" id="CHEBI:43474"/>
        <dbReference type="ChEBI" id="CHEBI:59918"/>
        <dbReference type="EC" id="3.6.1.7"/>
    </reaction>
</comment>
<dbReference type="PANTHER" id="PTHR47268:SF4">
    <property type="entry name" value="ACYLPHOSPHATASE"/>
    <property type="match status" value="1"/>
</dbReference>
<accession>A0ABU3SNQ7</accession>
<gene>
    <name evidence="9" type="ORF">RWH44_11365</name>
</gene>
<comment type="caution">
    <text evidence="9">The sequence shown here is derived from an EMBL/GenBank/DDBJ whole genome shotgun (WGS) entry which is preliminary data.</text>
</comment>
<dbReference type="PROSITE" id="PS00151">
    <property type="entry name" value="ACYLPHOSPHATASE_2"/>
    <property type="match status" value="1"/>
</dbReference>
<dbReference type="PROSITE" id="PS00150">
    <property type="entry name" value="ACYLPHOSPHATASE_1"/>
    <property type="match status" value="1"/>
</dbReference>
<keyword evidence="5 6" id="KW-0378">Hydrolase</keyword>
<dbReference type="EC" id="3.6.1.7" evidence="2 5"/>
<proteinExistence type="inferred from homology"/>
<dbReference type="Pfam" id="PF00708">
    <property type="entry name" value="Acylphosphatase"/>
    <property type="match status" value="1"/>
</dbReference>
<dbReference type="InterPro" id="IPR001792">
    <property type="entry name" value="Acylphosphatase-like_dom"/>
</dbReference>
<dbReference type="EMBL" id="JAWDIT010000004">
    <property type="protein sequence ID" value="MDU0346296.1"/>
    <property type="molecule type" value="Genomic_DNA"/>
</dbReference>
<evidence type="ECO:0000313" key="10">
    <source>
        <dbReference type="Proteomes" id="UP001261125"/>
    </source>
</evidence>
<dbReference type="InterPro" id="IPR017968">
    <property type="entry name" value="Acylphosphatase_CS"/>
</dbReference>
<evidence type="ECO:0000259" key="8">
    <source>
        <dbReference type="PROSITE" id="PS51160"/>
    </source>
</evidence>
<feature type="active site" evidence="5">
    <location>
        <position position="18"/>
    </location>
</feature>
<feature type="domain" description="Acylphosphatase-like" evidence="8">
    <location>
        <begin position="3"/>
        <end position="91"/>
    </location>
</feature>
<evidence type="ECO:0000256" key="1">
    <source>
        <dbReference type="ARBA" id="ARBA00005614"/>
    </source>
</evidence>
<sequence>MRTVTITVTGRVQGVGFRWALRAEAQRLGTRGWVRNQSDGAVEALVAGDPDAVEGVIAWAHEGPPSSRVADVDVLESGESVDVPEGFEIRETV</sequence>
<dbReference type="InterPro" id="IPR036046">
    <property type="entry name" value="Acylphosphatase-like_dom_sf"/>
</dbReference>
<dbReference type="RefSeq" id="WP_316004652.1">
    <property type="nucleotide sequence ID" value="NZ_JAWDIT010000004.1"/>
</dbReference>
<dbReference type="PANTHER" id="PTHR47268">
    <property type="entry name" value="ACYLPHOSPHATASE"/>
    <property type="match status" value="1"/>
</dbReference>
<comment type="similarity">
    <text evidence="1 7">Belongs to the acylphosphatase family.</text>
</comment>
<dbReference type="PROSITE" id="PS51160">
    <property type="entry name" value="ACYLPHOSPHATASE_3"/>
    <property type="match status" value="1"/>
</dbReference>
<dbReference type="InterPro" id="IPR020456">
    <property type="entry name" value="Acylphosphatase"/>
</dbReference>
<evidence type="ECO:0000256" key="7">
    <source>
        <dbReference type="RuleBase" id="RU004168"/>
    </source>
</evidence>
<feature type="active site" evidence="5">
    <location>
        <position position="36"/>
    </location>
</feature>
<dbReference type="PRINTS" id="PR00112">
    <property type="entry name" value="ACYLPHPHTASE"/>
</dbReference>
<evidence type="ECO:0000256" key="2">
    <source>
        <dbReference type="ARBA" id="ARBA00012150"/>
    </source>
</evidence>
<evidence type="ECO:0000256" key="5">
    <source>
        <dbReference type="PROSITE-ProRule" id="PRU00520"/>
    </source>
</evidence>
<reference evidence="9 10" key="1">
    <citation type="submission" date="2023-09" db="EMBL/GenBank/DDBJ databases">
        <title>Microbacterium fusihabitans sp. nov., Microbacterium phycihabitans sp. nov., and Microbacterium cervinum sp. nov., isolated from dried seaweeds of beach.</title>
        <authorList>
            <person name="Lee S.D."/>
        </authorList>
    </citation>
    <scope>NUCLEOTIDE SEQUENCE [LARGE SCALE GENOMIC DNA]</scope>
    <source>
        <strain evidence="9 10">KSW2-29</strain>
    </source>
</reference>
<evidence type="ECO:0000313" key="9">
    <source>
        <dbReference type="EMBL" id="MDU0346296.1"/>
    </source>
</evidence>
<protein>
    <recommendedName>
        <fullName evidence="3 5">Acylphosphatase</fullName>
        <ecNumber evidence="2 5">3.6.1.7</ecNumber>
    </recommendedName>
</protein>
<evidence type="ECO:0000256" key="4">
    <source>
        <dbReference type="ARBA" id="ARBA00047645"/>
    </source>
</evidence>
<dbReference type="Gene3D" id="3.30.70.100">
    <property type="match status" value="1"/>
</dbReference>
<name>A0ABU3SNQ7_9MICO</name>
<dbReference type="Proteomes" id="UP001261125">
    <property type="component" value="Unassembled WGS sequence"/>
</dbReference>